<feature type="transmembrane region" description="Helical" evidence="6">
    <location>
        <begin position="272"/>
        <end position="291"/>
    </location>
</feature>
<feature type="transmembrane region" description="Helical" evidence="6">
    <location>
        <begin position="37"/>
        <end position="53"/>
    </location>
</feature>
<gene>
    <name evidence="7" type="ORF">J2S63_003822</name>
</gene>
<proteinExistence type="predicted"/>
<dbReference type="RefSeq" id="WP_310305738.1">
    <property type="nucleotide sequence ID" value="NZ_BAAAPS010000005.1"/>
</dbReference>
<evidence type="ECO:0000313" key="7">
    <source>
        <dbReference type="EMBL" id="MDR7364269.1"/>
    </source>
</evidence>
<feature type="transmembrane region" description="Helical" evidence="6">
    <location>
        <begin position="65"/>
        <end position="90"/>
    </location>
</feature>
<feature type="region of interest" description="Disordered" evidence="5">
    <location>
        <begin position="365"/>
        <end position="388"/>
    </location>
</feature>
<keyword evidence="8" id="KW-1185">Reference proteome</keyword>
<feature type="transmembrane region" description="Helical" evidence="6">
    <location>
        <begin position="157"/>
        <end position="177"/>
    </location>
</feature>
<keyword evidence="3 6" id="KW-1133">Transmembrane helix</keyword>
<accession>A0ABU2C0Z4</accession>
<feature type="transmembrane region" description="Helical" evidence="6">
    <location>
        <begin position="336"/>
        <end position="358"/>
    </location>
</feature>
<evidence type="ECO:0000256" key="4">
    <source>
        <dbReference type="ARBA" id="ARBA00023136"/>
    </source>
</evidence>
<dbReference type="InterPro" id="IPR003339">
    <property type="entry name" value="ABC/ECF_trnsptr_transmembrane"/>
</dbReference>
<evidence type="ECO:0000256" key="2">
    <source>
        <dbReference type="ARBA" id="ARBA00022692"/>
    </source>
</evidence>
<dbReference type="EMBL" id="JAVDYG010000001">
    <property type="protein sequence ID" value="MDR7364269.1"/>
    <property type="molecule type" value="Genomic_DNA"/>
</dbReference>
<feature type="transmembrane region" description="Helical" evidence="6">
    <location>
        <begin position="240"/>
        <end position="260"/>
    </location>
</feature>
<keyword evidence="4 6" id="KW-0472">Membrane</keyword>
<evidence type="ECO:0000256" key="5">
    <source>
        <dbReference type="SAM" id="MobiDB-lite"/>
    </source>
</evidence>
<evidence type="ECO:0000256" key="1">
    <source>
        <dbReference type="ARBA" id="ARBA00004141"/>
    </source>
</evidence>
<feature type="compositionally biased region" description="Basic and acidic residues" evidence="5">
    <location>
        <begin position="377"/>
        <end position="388"/>
    </location>
</feature>
<keyword evidence="2 6" id="KW-0812">Transmembrane</keyword>
<comment type="subcellular location">
    <subcellularLocation>
        <location evidence="1">Membrane</location>
        <topology evidence="1">Multi-pass membrane protein</topology>
    </subcellularLocation>
</comment>
<evidence type="ECO:0000256" key="6">
    <source>
        <dbReference type="SAM" id="Phobius"/>
    </source>
</evidence>
<organism evidence="7 8">
    <name type="scientific">Nocardioides marmoribigeumensis</name>
    <dbReference type="NCBI Taxonomy" id="433649"/>
    <lineage>
        <taxon>Bacteria</taxon>
        <taxon>Bacillati</taxon>
        <taxon>Actinomycetota</taxon>
        <taxon>Actinomycetes</taxon>
        <taxon>Propionibacteriales</taxon>
        <taxon>Nocardioidaceae</taxon>
        <taxon>Nocardioides</taxon>
    </lineage>
</organism>
<feature type="transmembrane region" description="Helical" evidence="6">
    <location>
        <begin position="303"/>
        <end position="324"/>
    </location>
</feature>
<evidence type="ECO:0000313" key="8">
    <source>
        <dbReference type="Proteomes" id="UP001183648"/>
    </source>
</evidence>
<dbReference type="Proteomes" id="UP001183648">
    <property type="component" value="Unassembled WGS sequence"/>
</dbReference>
<dbReference type="PANTHER" id="PTHR33514">
    <property type="entry name" value="PROTEIN ABCI12, CHLOROPLASTIC"/>
    <property type="match status" value="1"/>
</dbReference>
<comment type="caution">
    <text evidence="7">The sequence shown here is derived from an EMBL/GenBank/DDBJ whole genome shotgun (WGS) entry which is preliminary data.</text>
</comment>
<protein>
    <submittedName>
        <fullName evidence="7">Energy-coupling factor transport system permease protein</fullName>
    </submittedName>
</protein>
<dbReference type="PANTHER" id="PTHR33514:SF15">
    <property type="entry name" value="COBALT TRANSPORT PROTEIN"/>
    <property type="match status" value="1"/>
</dbReference>
<reference evidence="7 8" key="1">
    <citation type="submission" date="2023-07" db="EMBL/GenBank/DDBJ databases">
        <title>Sequencing the genomes of 1000 actinobacteria strains.</title>
        <authorList>
            <person name="Klenk H.-P."/>
        </authorList>
    </citation>
    <scope>NUCLEOTIDE SEQUENCE [LARGE SCALE GENOMIC DNA]</scope>
    <source>
        <strain evidence="7 8">DSM 19426</strain>
    </source>
</reference>
<evidence type="ECO:0000256" key="3">
    <source>
        <dbReference type="ARBA" id="ARBA00022989"/>
    </source>
</evidence>
<sequence>MGTSVTLRSGTRDLHPLAWWVWALGLAAAASRTTNPLLLGLVVGVACLVVVLRRTDAPWALGFRLYLLLGLVVVLLRLGFRVLFGSAYAAPDAHVLLDLPQVPLPDWTTGLTLLGPVTAESLGAGFADGLRLATILVCVGAANTLANPRRLLAALPAALYEVGAAVVIALSLFPQLAESVDRVRRARRLRGDVGRGIGALRRIVVPVLEDALDRSLDLAAGMDARGYGRRGSATPGQRRLTATLLLTGLVGVCVGAYAVLDSAAPRWLGGPLLVVAVVAAVGGVVSAGARVERTRYRPDLWRLPESLVAGAGIAACALVVVVAHRTPAVAYPAPALLPPLTVTALLVVVAGLLPLLVVPDPRLREEPEQPLVPAPAPREEVTGRDQVA</sequence>
<dbReference type="Pfam" id="PF02361">
    <property type="entry name" value="CbiQ"/>
    <property type="match status" value="1"/>
</dbReference>
<name>A0ABU2C0Z4_9ACTN</name>